<dbReference type="AlphaFoldDB" id="A0A810LBP5"/>
<keyword evidence="1" id="KW-1133">Transmembrane helix</keyword>
<evidence type="ECO:0000313" key="3">
    <source>
        <dbReference type="Proteomes" id="UP000680750"/>
    </source>
</evidence>
<dbReference type="KEGG" id="aser:Asera_64130"/>
<protein>
    <submittedName>
        <fullName evidence="2">Uncharacterized protein</fullName>
    </submittedName>
</protein>
<feature type="transmembrane region" description="Helical" evidence="1">
    <location>
        <begin position="45"/>
        <end position="63"/>
    </location>
</feature>
<accession>A0A810LBP5</accession>
<keyword evidence="1" id="KW-0472">Membrane</keyword>
<evidence type="ECO:0000313" key="2">
    <source>
        <dbReference type="EMBL" id="BCJ32305.1"/>
    </source>
</evidence>
<evidence type="ECO:0000256" key="1">
    <source>
        <dbReference type="SAM" id="Phobius"/>
    </source>
</evidence>
<dbReference type="Proteomes" id="UP000680750">
    <property type="component" value="Chromosome"/>
</dbReference>
<sequence length="68" mass="6783">MLAAANTNASLSTPPPAHRQLMIRVGAVVAAGALAIGMWHVPGAHIPATVLAALIALIGAVLGSPQRK</sequence>
<keyword evidence="3" id="KW-1185">Reference proteome</keyword>
<name>A0A810LBP5_9ACTN</name>
<keyword evidence="1" id="KW-0812">Transmembrane</keyword>
<organism evidence="2 3">
    <name type="scientific">Actinocatenispora sera</name>
    <dbReference type="NCBI Taxonomy" id="390989"/>
    <lineage>
        <taxon>Bacteria</taxon>
        <taxon>Bacillati</taxon>
        <taxon>Actinomycetota</taxon>
        <taxon>Actinomycetes</taxon>
        <taxon>Micromonosporales</taxon>
        <taxon>Micromonosporaceae</taxon>
        <taxon>Actinocatenispora</taxon>
    </lineage>
</organism>
<feature type="transmembrane region" description="Helical" evidence="1">
    <location>
        <begin position="21"/>
        <end position="39"/>
    </location>
</feature>
<proteinExistence type="predicted"/>
<reference evidence="2" key="1">
    <citation type="submission" date="2020-08" db="EMBL/GenBank/DDBJ databases">
        <title>Whole genome shotgun sequence of Actinocatenispora sera NBRC 101916.</title>
        <authorList>
            <person name="Komaki H."/>
            <person name="Tamura T."/>
        </authorList>
    </citation>
    <scope>NUCLEOTIDE SEQUENCE</scope>
    <source>
        <strain evidence="2">NBRC 101916</strain>
    </source>
</reference>
<gene>
    <name evidence="2" type="ORF">Asera_64130</name>
</gene>
<dbReference type="EMBL" id="AP023354">
    <property type="protein sequence ID" value="BCJ32305.1"/>
    <property type="molecule type" value="Genomic_DNA"/>
</dbReference>